<name>A0ABT5DYX9_9BACT</name>
<protein>
    <recommendedName>
        <fullName evidence="3">Lipopolysaccharide kinase (Kdo/WaaP) family protein</fullName>
    </recommendedName>
</protein>
<sequence length="163" mass="18063">MTGTDELAALRLALDAAAAQLQTDAFAELPPVERDGRTLRVVLTRRFFKLTRRARIWQAPALPITLKNARYGFDPTRARSLGGRDGVFLLDRSIDNTMTRKLYGQFLDRPDSGAAEVAAFLSADLSELQAIRLVSHHLRLLGVLHRGPAVDSLVLVNFDRRAA</sequence>
<evidence type="ECO:0000313" key="2">
    <source>
        <dbReference type="Proteomes" id="UP001221686"/>
    </source>
</evidence>
<evidence type="ECO:0008006" key="3">
    <source>
        <dbReference type="Google" id="ProtNLM"/>
    </source>
</evidence>
<organism evidence="1 2">
    <name type="scientific">Nannocystis bainbridge</name>
    <dbReference type="NCBI Taxonomy" id="2995303"/>
    <lineage>
        <taxon>Bacteria</taxon>
        <taxon>Pseudomonadati</taxon>
        <taxon>Myxococcota</taxon>
        <taxon>Polyangia</taxon>
        <taxon>Nannocystales</taxon>
        <taxon>Nannocystaceae</taxon>
        <taxon>Nannocystis</taxon>
    </lineage>
</organism>
<comment type="caution">
    <text evidence="1">The sequence shown here is derived from an EMBL/GenBank/DDBJ whole genome shotgun (WGS) entry which is preliminary data.</text>
</comment>
<accession>A0ABT5DYX9</accession>
<proteinExistence type="predicted"/>
<gene>
    <name evidence="1" type="ORF">POL25_18205</name>
</gene>
<keyword evidence="2" id="KW-1185">Reference proteome</keyword>
<dbReference type="Proteomes" id="UP001221686">
    <property type="component" value="Unassembled WGS sequence"/>
</dbReference>
<reference evidence="1 2" key="1">
    <citation type="submission" date="2022-11" db="EMBL/GenBank/DDBJ databases">
        <title>Minimal conservation of predation-associated metabolite biosynthetic gene clusters underscores biosynthetic potential of Myxococcota including descriptions for ten novel species: Archangium lansinium sp. nov., Myxococcus landrumus sp. nov., Nannocystis bai.</title>
        <authorList>
            <person name="Ahearne A."/>
            <person name="Stevens C."/>
            <person name="Dowd S."/>
        </authorList>
    </citation>
    <scope>NUCLEOTIDE SEQUENCE [LARGE SCALE GENOMIC DNA]</scope>
    <source>
        <strain evidence="1 2">BB15-2</strain>
    </source>
</reference>
<evidence type="ECO:0000313" key="1">
    <source>
        <dbReference type="EMBL" id="MDC0718842.1"/>
    </source>
</evidence>
<dbReference type="EMBL" id="JAQNDL010000002">
    <property type="protein sequence ID" value="MDC0718842.1"/>
    <property type="molecule type" value="Genomic_DNA"/>
</dbReference>
<dbReference type="RefSeq" id="WP_272087351.1">
    <property type="nucleotide sequence ID" value="NZ_JAQNDL010000002.1"/>
</dbReference>